<dbReference type="EMBL" id="RCHU02000010">
    <property type="protein sequence ID" value="KAL3579264.1"/>
    <property type="molecule type" value="Genomic_DNA"/>
</dbReference>
<sequence>MKKKRRESSHQHSRVNTVDYFLERHLIGDTNDRSYDLRPPSQRQAEGTPPPWGSFRGLLEKIDIGSRDALPID</sequence>
<evidence type="ECO:0000313" key="1">
    <source>
        <dbReference type="EMBL" id="KAL3579264.1"/>
    </source>
</evidence>
<organism evidence="1 2">
    <name type="scientific">Populus alba</name>
    <name type="common">White poplar</name>
    <dbReference type="NCBI Taxonomy" id="43335"/>
    <lineage>
        <taxon>Eukaryota</taxon>
        <taxon>Viridiplantae</taxon>
        <taxon>Streptophyta</taxon>
        <taxon>Embryophyta</taxon>
        <taxon>Tracheophyta</taxon>
        <taxon>Spermatophyta</taxon>
        <taxon>Magnoliopsida</taxon>
        <taxon>eudicotyledons</taxon>
        <taxon>Gunneridae</taxon>
        <taxon>Pentapetalae</taxon>
        <taxon>rosids</taxon>
        <taxon>fabids</taxon>
        <taxon>Malpighiales</taxon>
        <taxon>Salicaceae</taxon>
        <taxon>Saliceae</taxon>
        <taxon>Populus</taxon>
    </lineage>
</organism>
<gene>
    <name evidence="1" type="ORF">D5086_020768</name>
</gene>
<reference evidence="1 2" key="1">
    <citation type="journal article" date="2024" name="Plant Biotechnol. J.">
        <title>Genome and CRISPR/Cas9 system of a widespread forest tree (Populus alba) in the world.</title>
        <authorList>
            <person name="Liu Y.J."/>
            <person name="Jiang P.F."/>
            <person name="Han X.M."/>
            <person name="Li X.Y."/>
            <person name="Wang H.M."/>
            <person name="Wang Y.J."/>
            <person name="Wang X.X."/>
            <person name="Zeng Q.Y."/>
        </authorList>
    </citation>
    <scope>NUCLEOTIDE SEQUENCE [LARGE SCALE GENOMIC DNA]</scope>
    <source>
        <strain evidence="2">cv. PAL-ZL1</strain>
    </source>
</reference>
<accession>A0ACC4BMG6</accession>
<protein>
    <submittedName>
        <fullName evidence="1">Uncharacterized protein</fullName>
    </submittedName>
</protein>
<dbReference type="Proteomes" id="UP000309997">
    <property type="component" value="Unassembled WGS sequence"/>
</dbReference>
<keyword evidence="2" id="KW-1185">Reference proteome</keyword>
<proteinExistence type="predicted"/>
<comment type="caution">
    <text evidence="1">The sequence shown here is derived from an EMBL/GenBank/DDBJ whole genome shotgun (WGS) entry which is preliminary data.</text>
</comment>
<name>A0ACC4BMG6_POPAL</name>
<evidence type="ECO:0000313" key="2">
    <source>
        <dbReference type="Proteomes" id="UP000309997"/>
    </source>
</evidence>